<dbReference type="RefSeq" id="WP_267778170.1">
    <property type="nucleotide sequence ID" value="NZ_JAPNKE010000002.1"/>
</dbReference>
<feature type="region of interest" description="Disordered" evidence="1">
    <location>
        <begin position="37"/>
        <end position="73"/>
    </location>
</feature>
<evidence type="ECO:0000313" key="2">
    <source>
        <dbReference type="EMBL" id="MCY1013976.1"/>
    </source>
</evidence>
<organism evidence="2 3">
    <name type="scientific">Nannocystis pusilla</name>
    <dbReference type="NCBI Taxonomy" id="889268"/>
    <lineage>
        <taxon>Bacteria</taxon>
        <taxon>Pseudomonadati</taxon>
        <taxon>Myxococcota</taxon>
        <taxon>Polyangia</taxon>
        <taxon>Nannocystales</taxon>
        <taxon>Nannocystaceae</taxon>
        <taxon>Nannocystis</taxon>
    </lineage>
</organism>
<dbReference type="Proteomes" id="UP001150924">
    <property type="component" value="Unassembled WGS sequence"/>
</dbReference>
<feature type="compositionally biased region" description="Low complexity" evidence="1">
    <location>
        <begin position="58"/>
        <end position="73"/>
    </location>
</feature>
<gene>
    <name evidence="2" type="ORF">OV079_52325</name>
</gene>
<evidence type="ECO:0000256" key="1">
    <source>
        <dbReference type="SAM" id="MobiDB-lite"/>
    </source>
</evidence>
<dbReference type="EMBL" id="JAPNKE010000002">
    <property type="protein sequence ID" value="MCY1013976.1"/>
    <property type="molecule type" value="Genomic_DNA"/>
</dbReference>
<proteinExistence type="predicted"/>
<reference evidence="2" key="1">
    <citation type="submission" date="2022-11" db="EMBL/GenBank/DDBJ databases">
        <title>Minimal conservation of predation-associated metabolite biosynthetic gene clusters underscores biosynthetic potential of Myxococcota including descriptions for ten novel species: Archangium lansinium sp. nov., Myxococcus landrumus sp. nov., Nannocystis bai.</title>
        <authorList>
            <person name="Ahearne A."/>
            <person name="Stevens C."/>
            <person name="Phillips K."/>
        </authorList>
    </citation>
    <scope>NUCLEOTIDE SEQUENCE</scope>
    <source>
        <strain evidence="2">Na p29</strain>
    </source>
</reference>
<protein>
    <submittedName>
        <fullName evidence="2">Uncharacterized protein</fullName>
    </submittedName>
</protein>
<feature type="compositionally biased region" description="Low complexity" evidence="1">
    <location>
        <begin position="37"/>
        <end position="47"/>
    </location>
</feature>
<comment type="caution">
    <text evidence="2">The sequence shown here is derived from an EMBL/GenBank/DDBJ whole genome shotgun (WGS) entry which is preliminary data.</text>
</comment>
<dbReference type="AlphaFoldDB" id="A0A9X3J3N6"/>
<accession>A0A9X3J3N6</accession>
<feature type="region of interest" description="Disordered" evidence="1">
    <location>
        <begin position="1"/>
        <end position="24"/>
    </location>
</feature>
<keyword evidence="3" id="KW-1185">Reference proteome</keyword>
<evidence type="ECO:0000313" key="3">
    <source>
        <dbReference type="Proteomes" id="UP001150924"/>
    </source>
</evidence>
<sequence length="102" mass="10322">MRVKLTTALTKAWSGQRPPTAVTHAFGQPRRHSLALCSGASPSASASTPRPYTATLPSASGRTASASSDTAASCSMRPVWSMSFGTGCKSPGGGSEMSSETG</sequence>
<name>A0A9X3J3N6_9BACT</name>